<reference evidence="2 3" key="1">
    <citation type="submission" date="2021-06" db="EMBL/GenBank/DDBJ databases">
        <authorList>
            <person name="Palmer J.M."/>
        </authorList>
    </citation>
    <scope>NUCLEOTIDE SEQUENCE [LARGE SCALE GENOMIC DNA]</scope>
    <source>
        <strain evidence="2 3">AS_MEX2019</strain>
        <tissue evidence="2">Muscle</tissue>
    </source>
</reference>
<gene>
    <name evidence="2" type="ORF">AMECASPLE_019492</name>
</gene>
<evidence type="ECO:0000256" key="1">
    <source>
        <dbReference type="SAM" id="MobiDB-lite"/>
    </source>
</evidence>
<evidence type="ECO:0000313" key="2">
    <source>
        <dbReference type="EMBL" id="MEQ2280411.1"/>
    </source>
</evidence>
<name>A0ABV0XG63_9TELE</name>
<accession>A0ABV0XG63</accession>
<keyword evidence="3" id="KW-1185">Reference proteome</keyword>
<sequence length="86" mass="9385">MQNNLHEKPDHDPSSASPASQTVSASPTQLLENIKDHLCHIKSECQGEKREESRLPGWLVVCFIQAEGTGGVWDGGREGCGQRESV</sequence>
<proteinExistence type="predicted"/>
<organism evidence="2 3">
    <name type="scientific">Ameca splendens</name>
    <dbReference type="NCBI Taxonomy" id="208324"/>
    <lineage>
        <taxon>Eukaryota</taxon>
        <taxon>Metazoa</taxon>
        <taxon>Chordata</taxon>
        <taxon>Craniata</taxon>
        <taxon>Vertebrata</taxon>
        <taxon>Euteleostomi</taxon>
        <taxon>Actinopterygii</taxon>
        <taxon>Neopterygii</taxon>
        <taxon>Teleostei</taxon>
        <taxon>Neoteleostei</taxon>
        <taxon>Acanthomorphata</taxon>
        <taxon>Ovalentaria</taxon>
        <taxon>Atherinomorphae</taxon>
        <taxon>Cyprinodontiformes</taxon>
        <taxon>Goodeidae</taxon>
        <taxon>Ameca</taxon>
    </lineage>
</organism>
<feature type="compositionally biased region" description="Basic and acidic residues" evidence="1">
    <location>
        <begin position="1"/>
        <end position="13"/>
    </location>
</feature>
<evidence type="ECO:0000313" key="3">
    <source>
        <dbReference type="Proteomes" id="UP001469553"/>
    </source>
</evidence>
<protein>
    <submittedName>
        <fullName evidence="2">Uncharacterized protein</fullName>
    </submittedName>
</protein>
<dbReference type="Proteomes" id="UP001469553">
    <property type="component" value="Unassembled WGS sequence"/>
</dbReference>
<dbReference type="EMBL" id="JAHRIP010001575">
    <property type="protein sequence ID" value="MEQ2280411.1"/>
    <property type="molecule type" value="Genomic_DNA"/>
</dbReference>
<feature type="region of interest" description="Disordered" evidence="1">
    <location>
        <begin position="1"/>
        <end position="28"/>
    </location>
</feature>
<comment type="caution">
    <text evidence="2">The sequence shown here is derived from an EMBL/GenBank/DDBJ whole genome shotgun (WGS) entry which is preliminary data.</text>
</comment>